<dbReference type="CDD" id="cd13558">
    <property type="entry name" value="PBP2_SsuA_like_2"/>
    <property type="match status" value="1"/>
</dbReference>
<organism evidence="6 7">
    <name type="scientific">Novosphingobium pituita</name>
    <dbReference type="NCBI Taxonomy" id="3056842"/>
    <lineage>
        <taxon>Bacteria</taxon>
        <taxon>Pseudomonadati</taxon>
        <taxon>Pseudomonadota</taxon>
        <taxon>Alphaproteobacteria</taxon>
        <taxon>Sphingomonadales</taxon>
        <taxon>Sphingomonadaceae</taxon>
        <taxon>Novosphingobium</taxon>
    </lineage>
</organism>
<proteinExistence type="inferred from homology"/>
<sequence length="309" mass="32734">MAALGIWALAARGGSSRPVLAVGSQRGGTKALMLASGALDGAPYRVEWSEFPAAQNLLEAIGAGAVDLGMASDAPFQFAYQNGQPIKAVAALSARPRPHGSLAVLVPRGSPLRRAADLRGKRIATGQGSIGHYTLLRVLEANGLKPDDVKIVFLSPSDAKAAFDSGAVDAWSTWQPYVPTALATGARILADGADYFDSYAFDIASDRAVQDKPALLADFLRREADAYLWAKTHPRDYAKVLSRETGLPEPIALYFIEHQAMVRVPIDATLQAGQKDVVAHFRSAGALRGNRPLEQAYHPLLAGAASKAP</sequence>
<dbReference type="InterPro" id="IPR010067">
    <property type="entry name" value="ABC_SsuA_sub-bd"/>
</dbReference>
<accession>A0ABQ6P366</accession>
<dbReference type="InterPro" id="IPR015168">
    <property type="entry name" value="SsuA/THI5"/>
</dbReference>
<evidence type="ECO:0000256" key="1">
    <source>
        <dbReference type="ARBA" id="ARBA00004418"/>
    </source>
</evidence>
<evidence type="ECO:0000256" key="4">
    <source>
        <dbReference type="ARBA" id="ARBA00022729"/>
    </source>
</evidence>
<dbReference type="Proteomes" id="UP001187221">
    <property type="component" value="Unassembled WGS sequence"/>
</dbReference>
<dbReference type="NCBIfam" id="TIGR01728">
    <property type="entry name" value="SsuA_fam"/>
    <property type="match status" value="1"/>
</dbReference>
<dbReference type="EMBL" id="BTFW01000001">
    <property type="protein sequence ID" value="GMM59616.1"/>
    <property type="molecule type" value="Genomic_DNA"/>
</dbReference>
<name>A0ABQ6P366_9SPHN</name>
<evidence type="ECO:0000256" key="2">
    <source>
        <dbReference type="ARBA" id="ARBA00010742"/>
    </source>
</evidence>
<evidence type="ECO:0000313" key="7">
    <source>
        <dbReference type="Proteomes" id="UP001187221"/>
    </source>
</evidence>
<dbReference type="InterPro" id="IPR001638">
    <property type="entry name" value="Solute-binding_3/MltF_N"/>
</dbReference>
<keyword evidence="3" id="KW-0813">Transport</keyword>
<keyword evidence="7" id="KW-1185">Reference proteome</keyword>
<dbReference type="SMART" id="SM00062">
    <property type="entry name" value="PBPb"/>
    <property type="match status" value="1"/>
</dbReference>
<evidence type="ECO:0000259" key="5">
    <source>
        <dbReference type="SMART" id="SM00062"/>
    </source>
</evidence>
<dbReference type="Gene3D" id="3.40.190.10">
    <property type="entry name" value="Periplasmic binding protein-like II"/>
    <property type="match status" value="2"/>
</dbReference>
<dbReference type="Pfam" id="PF09084">
    <property type="entry name" value="NMT1"/>
    <property type="match status" value="1"/>
</dbReference>
<comment type="subcellular location">
    <subcellularLocation>
        <location evidence="1">Periplasm</location>
    </subcellularLocation>
</comment>
<feature type="domain" description="Solute-binding protein family 3/N-terminal" evidence="5">
    <location>
        <begin position="19"/>
        <end position="249"/>
    </location>
</feature>
<evidence type="ECO:0000256" key="3">
    <source>
        <dbReference type="ARBA" id="ARBA00022448"/>
    </source>
</evidence>
<dbReference type="PANTHER" id="PTHR30024">
    <property type="entry name" value="ALIPHATIC SULFONATES-BINDING PROTEIN-RELATED"/>
    <property type="match status" value="1"/>
</dbReference>
<reference evidence="6 7" key="1">
    <citation type="submission" date="2023-06" db="EMBL/GenBank/DDBJ databases">
        <title>Draft genome sequence of Novosphingobium sp. strain IK01.</title>
        <authorList>
            <person name="Hatamoto M."/>
            <person name="Ikarashi T."/>
            <person name="Yamaguchi T."/>
        </authorList>
    </citation>
    <scope>NUCLEOTIDE SEQUENCE [LARGE SCALE GENOMIC DNA]</scope>
    <source>
        <strain evidence="6 7">IK01</strain>
    </source>
</reference>
<dbReference type="SUPFAM" id="SSF53850">
    <property type="entry name" value="Periplasmic binding protein-like II"/>
    <property type="match status" value="1"/>
</dbReference>
<comment type="caution">
    <text evidence="6">The sequence shown here is derived from an EMBL/GenBank/DDBJ whole genome shotgun (WGS) entry which is preliminary data.</text>
</comment>
<evidence type="ECO:0000313" key="6">
    <source>
        <dbReference type="EMBL" id="GMM59616.1"/>
    </source>
</evidence>
<keyword evidence="4" id="KW-0732">Signal</keyword>
<dbReference type="PANTHER" id="PTHR30024:SF48">
    <property type="entry name" value="ABC TRANSPORTER SUBSTRATE-BINDING PROTEIN"/>
    <property type="match status" value="1"/>
</dbReference>
<protein>
    <submittedName>
        <fullName evidence="6">ABC transporter substrate-binding protein</fullName>
    </submittedName>
</protein>
<gene>
    <name evidence="6" type="ORF">NUTIK01_03930</name>
</gene>
<comment type="similarity">
    <text evidence="2">Belongs to the bacterial solute-binding protein SsuA/TauA family.</text>
</comment>